<sequence length="75" mass="8368">MPEFEVLGKFTVHVSKKVEAESAEEAVEKAVEEFGGITGYVRNGGIDKLLGVMGRDESIEANWLEIEWEQPEEAE</sequence>
<accession>A0ABV4VCB2</accession>
<evidence type="ECO:0000313" key="1">
    <source>
        <dbReference type="EMBL" id="MFB0847303.1"/>
    </source>
</evidence>
<evidence type="ECO:0000313" key="2">
    <source>
        <dbReference type="Proteomes" id="UP001575622"/>
    </source>
</evidence>
<dbReference type="Proteomes" id="UP001575622">
    <property type="component" value="Unassembled WGS sequence"/>
</dbReference>
<name>A0ABV4VCB2_9BACL</name>
<gene>
    <name evidence="1" type="ORF">ACEU3E_34600</name>
</gene>
<comment type="caution">
    <text evidence="1">The sequence shown here is derived from an EMBL/GenBank/DDBJ whole genome shotgun (WGS) entry which is preliminary data.</text>
</comment>
<dbReference type="RefSeq" id="WP_373957131.1">
    <property type="nucleotide sequence ID" value="NZ_JBHDLN010000034.1"/>
</dbReference>
<dbReference type="EMBL" id="JBHDLN010000034">
    <property type="protein sequence ID" value="MFB0847303.1"/>
    <property type="molecule type" value="Genomic_DNA"/>
</dbReference>
<organism evidence="1 2">
    <name type="scientific">Paenibacillus oleatilyticus</name>
    <dbReference type="NCBI Taxonomy" id="2594886"/>
    <lineage>
        <taxon>Bacteria</taxon>
        <taxon>Bacillati</taxon>
        <taxon>Bacillota</taxon>
        <taxon>Bacilli</taxon>
        <taxon>Bacillales</taxon>
        <taxon>Paenibacillaceae</taxon>
        <taxon>Paenibacillus</taxon>
    </lineage>
</organism>
<reference evidence="1 2" key="1">
    <citation type="submission" date="2024-09" db="EMBL/GenBank/DDBJ databases">
        <authorList>
            <person name="Makale K.P.P."/>
            <person name="Makhzoum A."/>
            <person name="Rantong G."/>
            <person name="Rahube T.O."/>
        </authorList>
    </citation>
    <scope>NUCLEOTIDE SEQUENCE [LARGE SCALE GENOMIC DNA]</scope>
    <source>
        <strain evidence="1 2">KM_D13</strain>
    </source>
</reference>
<protein>
    <submittedName>
        <fullName evidence="1">Uncharacterized protein</fullName>
    </submittedName>
</protein>
<proteinExistence type="predicted"/>
<keyword evidence="2" id="KW-1185">Reference proteome</keyword>